<reference evidence="2 3" key="1">
    <citation type="submission" date="2016-11" db="EMBL/GenBank/DDBJ databases">
        <title>Genome sequence of Sphingomonas jeddahensis G39.</title>
        <authorList>
            <person name="Poehlein A."/>
            <person name="Wuebbeler J.H."/>
            <person name="Steinbuechel A."/>
            <person name="Daniel R."/>
        </authorList>
    </citation>
    <scope>NUCLEOTIDE SEQUENCE [LARGE SCALE GENOMIC DNA]</scope>
    <source>
        <strain evidence="2 3">G39</strain>
    </source>
</reference>
<gene>
    <name evidence="2" type="ORF">SPHI_24480</name>
</gene>
<organism evidence="2 3">
    <name type="scientific">Sphingomonas jeddahensis</name>
    <dbReference type="NCBI Taxonomy" id="1915074"/>
    <lineage>
        <taxon>Bacteria</taxon>
        <taxon>Pseudomonadati</taxon>
        <taxon>Pseudomonadota</taxon>
        <taxon>Alphaproteobacteria</taxon>
        <taxon>Sphingomonadales</taxon>
        <taxon>Sphingomonadaceae</taxon>
        <taxon>Sphingomonas</taxon>
    </lineage>
</organism>
<sequence>MARAMQTMSEGVWKRRGDVALRIVAAVPLGYAVASLWAMALARLLPGSPSEASIAAALIALALCAVAAMYAFAARSGLRAFTVLLVLGAMAGAIAWGSIATGGRV</sequence>
<evidence type="ECO:0000256" key="1">
    <source>
        <dbReference type="SAM" id="Phobius"/>
    </source>
</evidence>
<evidence type="ECO:0000313" key="2">
    <source>
        <dbReference type="EMBL" id="ONF95356.1"/>
    </source>
</evidence>
<evidence type="ECO:0008006" key="4">
    <source>
        <dbReference type="Google" id="ProtNLM"/>
    </source>
</evidence>
<dbReference type="RefSeq" id="WP_083719968.1">
    <property type="nucleotide sequence ID" value="NZ_MPSB01000012.1"/>
</dbReference>
<dbReference type="EMBL" id="MPSB01000012">
    <property type="protein sequence ID" value="ONF95356.1"/>
    <property type="molecule type" value="Genomic_DNA"/>
</dbReference>
<dbReference type="AlphaFoldDB" id="A0A1V2ERR2"/>
<feature type="transmembrane region" description="Helical" evidence="1">
    <location>
        <begin position="52"/>
        <end position="73"/>
    </location>
</feature>
<comment type="caution">
    <text evidence="2">The sequence shown here is derived from an EMBL/GenBank/DDBJ whole genome shotgun (WGS) entry which is preliminary data.</text>
</comment>
<keyword evidence="3" id="KW-1185">Reference proteome</keyword>
<feature type="transmembrane region" description="Helical" evidence="1">
    <location>
        <begin position="80"/>
        <end position="99"/>
    </location>
</feature>
<proteinExistence type="predicted"/>
<accession>A0A1V2ERR2</accession>
<feature type="transmembrane region" description="Helical" evidence="1">
    <location>
        <begin position="20"/>
        <end position="40"/>
    </location>
</feature>
<name>A0A1V2ERR2_9SPHN</name>
<dbReference type="STRING" id="1915074.SPHI_24480"/>
<evidence type="ECO:0000313" key="3">
    <source>
        <dbReference type="Proteomes" id="UP000188729"/>
    </source>
</evidence>
<keyword evidence="1" id="KW-0812">Transmembrane</keyword>
<keyword evidence="1" id="KW-0472">Membrane</keyword>
<keyword evidence="1" id="KW-1133">Transmembrane helix</keyword>
<protein>
    <recommendedName>
        <fullName evidence="4">Iron uptake protein</fullName>
    </recommendedName>
</protein>
<dbReference type="Proteomes" id="UP000188729">
    <property type="component" value="Unassembled WGS sequence"/>
</dbReference>